<evidence type="ECO:0000313" key="13">
    <source>
        <dbReference type="EMBL" id="EUB58115.1"/>
    </source>
</evidence>
<dbReference type="InterPro" id="IPR027469">
    <property type="entry name" value="Cation_efflux_TMD_sf"/>
</dbReference>
<keyword evidence="4 10" id="KW-0812">Transmembrane</keyword>
<feature type="region of interest" description="Disordered" evidence="9">
    <location>
        <begin position="189"/>
        <end position="209"/>
    </location>
</feature>
<keyword evidence="6 10" id="KW-1133">Transmembrane helix</keyword>
<dbReference type="InterPro" id="IPR036837">
    <property type="entry name" value="Cation_efflux_CTD_sf"/>
</dbReference>
<keyword evidence="7" id="KW-0406">Ion transport</keyword>
<dbReference type="OMA" id="AMNILME"/>
<keyword evidence="14" id="KW-1185">Reference proteome</keyword>
<dbReference type="SUPFAM" id="SSF161111">
    <property type="entry name" value="Cation efflux protein transmembrane domain-like"/>
    <property type="match status" value="1"/>
</dbReference>
<dbReference type="PANTHER" id="PTHR11562">
    <property type="entry name" value="CATION EFFLUX PROTEIN/ ZINC TRANSPORTER"/>
    <property type="match status" value="1"/>
</dbReference>
<feature type="transmembrane region" description="Helical" evidence="10">
    <location>
        <begin position="323"/>
        <end position="344"/>
    </location>
</feature>
<feature type="domain" description="Cation efflux protein cytoplasmic" evidence="12">
    <location>
        <begin position="356"/>
        <end position="430"/>
    </location>
</feature>
<evidence type="ECO:0000256" key="9">
    <source>
        <dbReference type="SAM" id="MobiDB-lite"/>
    </source>
</evidence>
<feature type="transmembrane region" description="Helical" evidence="10">
    <location>
        <begin position="131"/>
        <end position="153"/>
    </location>
</feature>
<evidence type="ECO:0000256" key="4">
    <source>
        <dbReference type="ARBA" id="ARBA00022692"/>
    </source>
</evidence>
<evidence type="ECO:0000256" key="5">
    <source>
        <dbReference type="ARBA" id="ARBA00022906"/>
    </source>
</evidence>
<dbReference type="SUPFAM" id="SSF160240">
    <property type="entry name" value="Cation efflux protein cytoplasmic domain-like"/>
    <property type="match status" value="1"/>
</dbReference>
<feature type="transmembrane region" description="Helical" evidence="10">
    <location>
        <begin position="165"/>
        <end position="186"/>
    </location>
</feature>
<comment type="subcellular location">
    <subcellularLocation>
        <location evidence="1">Membrane</location>
        <topology evidence="1">Multi-pass membrane protein</topology>
    </subcellularLocation>
</comment>
<dbReference type="EMBL" id="APAU02000068">
    <property type="protein sequence ID" value="EUB58115.1"/>
    <property type="molecule type" value="Genomic_DNA"/>
</dbReference>
<dbReference type="InterPro" id="IPR027470">
    <property type="entry name" value="Cation_efflux_CTD"/>
</dbReference>
<dbReference type="Pfam" id="PF16916">
    <property type="entry name" value="ZT_dimer"/>
    <property type="match status" value="1"/>
</dbReference>
<name>W6UAK6_ECHGR</name>
<dbReference type="AlphaFoldDB" id="W6UAK6"/>
<dbReference type="Pfam" id="PF01545">
    <property type="entry name" value="Cation_efflux"/>
    <property type="match status" value="1"/>
</dbReference>
<evidence type="ECO:0000256" key="7">
    <source>
        <dbReference type="ARBA" id="ARBA00023065"/>
    </source>
</evidence>
<dbReference type="Proteomes" id="UP000019149">
    <property type="component" value="Unassembled WGS sequence"/>
</dbReference>
<keyword evidence="8 10" id="KW-0472">Membrane</keyword>
<reference evidence="13 14" key="1">
    <citation type="journal article" date="2013" name="Nat. Genet.">
        <title>The genome of the hydatid tapeworm Echinococcus granulosus.</title>
        <authorList>
            <person name="Zheng H."/>
            <person name="Zhang W."/>
            <person name="Zhang L."/>
            <person name="Zhang Z."/>
            <person name="Li J."/>
            <person name="Lu G."/>
            <person name="Zhu Y."/>
            <person name="Wang Y."/>
            <person name="Huang Y."/>
            <person name="Liu J."/>
            <person name="Kang H."/>
            <person name="Chen J."/>
            <person name="Wang L."/>
            <person name="Chen A."/>
            <person name="Yu S."/>
            <person name="Gao Z."/>
            <person name="Jin L."/>
            <person name="Gu W."/>
            <person name="Wang Z."/>
            <person name="Zhao L."/>
            <person name="Shi B."/>
            <person name="Wen H."/>
            <person name="Lin R."/>
            <person name="Jones M.K."/>
            <person name="Brejova B."/>
            <person name="Vinar T."/>
            <person name="Zhao G."/>
            <person name="McManus D.P."/>
            <person name="Chen Z."/>
            <person name="Zhou Y."/>
            <person name="Wang S."/>
        </authorList>
    </citation>
    <scope>NUCLEOTIDE SEQUENCE [LARGE SCALE GENOMIC DNA]</scope>
</reference>
<organism evidence="13 14">
    <name type="scientific">Echinococcus granulosus</name>
    <name type="common">Hydatid tapeworm</name>
    <dbReference type="NCBI Taxonomy" id="6210"/>
    <lineage>
        <taxon>Eukaryota</taxon>
        <taxon>Metazoa</taxon>
        <taxon>Spiralia</taxon>
        <taxon>Lophotrochozoa</taxon>
        <taxon>Platyhelminthes</taxon>
        <taxon>Cestoda</taxon>
        <taxon>Eucestoda</taxon>
        <taxon>Cyclophyllidea</taxon>
        <taxon>Taeniidae</taxon>
        <taxon>Echinococcus</taxon>
        <taxon>Echinococcus granulosus group</taxon>
    </lineage>
</organism>
<dbReference type="RefSeq" id="XP_024349311.1">
    <property type="nucleotide sequence ID" value="XM_024496284.1"/>
</dbReference>
<dbReference type="GeneID" id="36342750"/>
<evidence type="ECO:0000256" key="8">
    <source>
        <dbReference type="ARBA" id="ARBA00023136"/>
    </source>
</evidence>
<evidence type="ECO:0000259" key="12">
    <source>
        <dbReference type="Pfam" id="PF16916"/>
    </source>
</evidence>
<keyword evidence="5" id="KW-0864">Zinc transport</keyword>
<dbReference type="InterPro" id="IPR002524">
    <property type="entry name" value="Cation_efflux"/>
</dbReference>
<dbReference type="OrthoDB" id="9944568at2759"/>
<dbReference type="CTD" id="36342750"/>
<comment type="caution">
    <text evidence="13">The sequence shown here is derived from an EMBL/GenBank/DDBJ whole genome shotgun (WGS) entry which is preliminary data.</text>
</comment>
<proteinExistence type="inferred from homology"/>
<dbReference type="InterPro" id="IPR058533">
    <property type="entry name" value="Cation_efflux_TM"/>
</dbReference>
<keyword evidence="3" id="KW-0813">Transport</keyword>
<feature type="domain" description="Cation efflux protein transmembrane" evidence="11">
    <location>
        <begin position="64"/>
        <end position="352"/>
    </location>
</feature>
<accession>W6UAK6</accession>
<dbReference type="GO" id="GO:0005886">
    <property type="term" value="C:plasma membrane"/>
    <property type="evidence" value="ECO:0007669"/>
    <property type="project" value="TreeGrafter"/>
</dbReference>
<dbReference type="KEGG" id="egl:EGR_07035"/>
<protein>
    <submittedName>
        <fullName evidence="13">Zinc transporter protein</fullName>
    </submittedName>
</protein>
<comment type="similarity">
    <text evidence="2">Belongs to the cation diffusion facilitator (CDF) transporter (TC 2.A.4) family. SLC30A subfamily.</text>
</comment>
<feature type="transmembrane region" description="Helical" evidence="10">
    <location>
        <begin position="294"/>
        <end position="317"/>
    </location>
</feature>
<dbReference type="NCBIfam" id="TIGR01297">
    <property type="entry name" value="CDF"/>
    <property type="match status" value="1"/>
</dbReference>
<evidence type="ECO:0000256" key="1">
    <source>
        <dbReference type="ARBA" id="ARBA00004141"/>
    </source>
</evidence>
<evidence type="ECO:0000256" key="2">
    <source>
        <dbReference type="ARBA" id="ARBA00008873"/>
    </source>
</evidence>
<feature type="transmembrane region" description="Helical" evidence="10">
    <location>
        <begin position="101"/>
        <end position="119"/>
    </location>
</feature>
<keyword evidence="5" id="KW-0862">Zinc</keyword>
<feature type="transmembrane region" description="Helical" evidence="10">
    <location>
        <begin position="64"/>
        <end position="89"/>
    </location>
</feature>
<feature type="region of interest" description="Disordered" evidence="9">
    <location>
        <begin position="1"/>
        <end position="54"/>
    </location>
</feature>
<evidence type="ECO:0000259" key="11">
    <source>
        <dbReference type="Pfam" id="PF01545"/>
    </source>
</evidence>
<feature type="compositionally biased region" description="Basic and acidic residues" evidence="9">
    <location>
        <begin position="189"/>
        <end position="206"/>
    </location>
</feature>
<gene>
    <name evidence="13" type="ORF">EGR_07035</name>
</gene>
<dbReference type="PANTHER" id="PTHR11562:SF17">
    <property type="entry name" value="RE54080P-RELATED"/>
    <property type="match status" value="1"/>
</dbReference>
<dbReference type="GO" id="GO:0010043">
    <property type="term" value="P:response to zinc ion"/>
    <property type="evidence" value="ECO:0007669"/>
    <property type="project" value="TreeGrafter"/>
</dbReference>
<dbReference type="InterPro" id="IPR050681">
    <property type="entry name" value="CDF/SLC30A"/>
</dbReference>
<sequence length="451" mass="49622">MNEGDLHTGYEQADDVEMQSKGRSYSIKKTFKESPPDDADGGGGTHCHSGPNEEGIDKVARRKLLIASALCLIFMIGEATGGALAGSLAIMTDAAHLLTDFASFLISLFAIFLSGRPATRMMSFGWYRAEVVGALVSVLMIWLVTGILVYLAIMRVIHQHYEIDGMVMLITSAIGVAVNMVMAATLHQHGHDHGGRSHSHNHESGSHIHSHGFVSKMKKKISSIKFLRSDDVELVNDPTGDVSTAICEGGEFKQGLQKPYTTDHPHGHHSHKYSVKEETTVEEQEKENINVRAAFIHVIGDLLQSLGVMIAAFVIYFRPEYKIADPICTFIFSVLVLLTTVNILKDAMNILMEGVPKSLNFAEVRSALQAIPGIVEVHNLRMWSLTTSKTAVSVHLATGNIKSAQEQLVRANRILRRRFLVHEVTIQMEQESRDAALVAAESEPDLERHVS</sequence>
<evidence type="ECO:0000313" key="14">
    <source>
        <dbReference type="Proteomes" id="UP000019149"/>
    </source>
</evidence>
<dbReference type="STRING" id="6210.W6UAK6"/>
<dbReference type="GO" id="GO:0005385">
    <property type="term" value="F:zinc ion transmembrane transporter activity"/>
    <property type="evidence" value="ECO:0007669"/>
    <property type="project" value="TreeGrafter"/>
</dbReference>
<evidence type="ECO:0000256" key="3">
    <source>
        <dbReference type="ARBA" id="ARBA00022448"/>
    </source>
</evidence>
<evidence type="ECO:0000256" key="10">
    <source>
        <dbReference type="SAM" id="Phobius"/>
    </source>
</evidence>
<evidence type="ECO:0000256" key="6">
    <source>
        <dbReference type="ARBA" id="ARBA00022989"/>
    </source>
</evidence>
<dbReference type="Gene3D" id="1.20.1510.10">
    <property type="entry name" value="Cation efflux protein transmembrane domain"/>
    <property type="match status" value="1"/>
</dbReference>